<dbReference type="Pfam" id="PF00042">
    <property type="entry name" value="Globin"/>
    <property type="match status" value="1"/>
</dbReference>
<comment type="catalytic activity">
    <reaction evidence="10">
        <text>2 nitric oxide + NADPH + 2 O2 = 2 nitrate + NADP(+) + H(+)</text>
        <dbReference type="Rhea" id="RHEA:19465"/>
        <dbReference type="ChEBI" id="CHEBI:15378"/>
        <dbReference type="ChEBI" id="CHEBI:15379"/>
        <dbReference type="ChEBI" id="CHEBI:16480"/>
        <dbReference type="ChEBI" id="CHEBI:17632"/>
        <dbReference type="ChEBI" id="CHEBI:57783"/>
        <dbReference type="ChEBI" id="CHEBI:58349"/>
        <dbReference type="EC" id="1.14.12.17"/>
    </reaction>
</comment>
<dbReference type="PANTHER" id="PTHR47354">
    <property type="entry name" value="NADH OXIDOREDUCTASE HCR"/>
    <property type="match status" value="1"/>
</dbReference>
<dbReference type="SUPFAM" id="SSF46458">
    <property type="entry name" value="Globin-like"/>
    <property type="match status" value="1"/>
</dbReference>
<dbReference type="InterPro" id="IPR017927">
    <property type="entry name" value="FAD-bd_FR_type"/>
</dbReference>
<evidence type="ECO:0000256" key="8">
    <source>
        <dbReference type="ARBA" id="ARBA00023027"/>
    </source>
</evidence>
<comment type="similarity">
    <text evidence="11">Belongs to the globin family.</text>
</comment>
<protein>
    <recommendedName>
        <fullName evidence="4">nitric oxide dioxygenase</fullName>
        <ecNumber evidence="4">1.14.12.17</ecNumber>
    </recommendedName>
</protein>
<keyword evidence="8" id="KW-0520">NAD</keyword>
<dbReference type="RefSeq" id="WP_277411630.1">
    <property type="nucleotide sequence ID" value="NZ_CP114203.1"/>
</dbReference>
<evidence type="ECO:0000256" key="1">
    <source>
        <dbReference type="ARBA" id="ARBA00001970"/>
    </source>
</evidence>
<evidence type="ECO:0000259" key="13">
    <source>
        <dbReference type="PROSITE" id="PS51384"/>
    </source>
</evidence>
<evidence type="ECO:0000256" key="3">
    <source>
        <dbReference type="ARBA" id="ARBA00006401"/>
    </source>
</evidence>
<proteinExistence type="inferred from homology"/>
<dbReference type="PROSITE" id="PS51384">
    <property type="entry name" value="FAD_FR"/>
    <property type="match status" value="1"/>
</dbReference>
<gene>
    <name evidence="14" type="ORF">STRNI_003734</name>
</gene>
<evidence type="ECO:0000256" key="11">
    <source>
        <dbReference type="RuleBase" id="RU000356"/>
    </source>
</evidence>
<dbReference type="Proteomes" id="UP001210169">
    <property type="component" value="Chromosome"/>
</dbReference>
<comment type="cofactor">
    <cofactor evidence="1">
        <name>heme b</name>
        <dbReference type="ChEBI" id="CHEBI:60344"/>
    </cofactor>
</comment>
<dbReference type="Pfam" id="PF00970">
    <property type="entry name" value="FAD_binding_6"/>
    <property type="match status" value="1"/>
</dbReference>
<keyword evidence="15" id="KW-1185">Reference proteome</keyword>
<dbReference type="Gene3D" id="1.10.490.10">
    <property type="entry name" value="Globins"/>
    <property type="match status" value="1"/>
</dbReference>
<dbReference type="Gene3D" id="3.40.50.80">
    <property type="entry name" value="Nucleotide-binding domain of ferredoxin-NADP reductase (FNR) module"/>
    <property type="match status" value="1"/>
</dbReference>
<sequence>MESLTGTGTSTSTGTVGGEYHALLARHDAMRLRNRLLSPRRSAEPDLPGPARYDGAADQRLITQYLDLVTPFGELIEHLYAEMFRRRPYLRSLFPASMDFQRAHLSRIFRYLIENLHDPDEVAALFTRLGRDHRKLGVRPVHYRTFEAALRVALRRTAGGRWTDAVEAAWVRMLRFAVAAMVEGAEATLAEPPYWQATVTAHELRRPDLAVLRVRPHEPYPYRAGQYAAVESPLLPQAWRPYSLACAPRPEGELELHVRQTCEGGVSEALVTRTLVGDVLRLGPANGTMTLDDDALDRDLLLVAGGTGWAPVKALVEELAGRRPGGAGRPVRAAQERRRVQLFLGARSRDELYDARVLADWADCRPWLRVVTVLDEGAAAGAYGPVAEAVARHGDWSGHLAYVSGPPAMVGATVSRLTAAGLPADRIRHDPLLDAGGVRPRPAAAR</sequence>
<evidence type="ECO:0000256" key="7">
    <source>
        <dbReference type="ARBA" id="ARBA00023014"/>
    </source>
</evidence>
<dbReference type="Gene3D" id="2.40.30.10">
    <property type="entry name" value="Translation factors"/>
    <property type="match status" value="1"/>
</dbReference>
<comment type="similarity">
    <text evidence="3">In the C-terminal section; belongs to the flavoprotein pyridine nucleotide cytochrome reductase family.</text>
</comment>
<evidence type="ECO:0000313" key="14">
    <source>
        <dbReference type="EMBL" id="WAU05367.1"/>
    </source>
</evidence>
<evidence type="ECO:0000256" key="6">
    <source>
        <dbReference type="ARBA" id="ARBA00022857"/>
    </source>
</evidence>
<dbReference type="InterPro" id="IPR000971">
    <property type="entry name" value="Globin"/>
</dbReference>
<reference evidence="14 15" key="1">
    <citation type="submission" date="2022-12" db="EMBL/GenBank/DDBJ databases">
        <authorList>
            <person name="Ruckert C."/>
            <person name="Busche T."/>
            <person name="Kalinowski J."/>
            <person name="Wittmann C."/>
        </authorList>
    </citation>
    <scope>NUCLEOTIDE SEQUENCE [LARGE SCALE GENOMIC DNA]</scope>
    <source>
        <strain evidence="14 15">DSM 40276</strain>
    </source>
</reference>
<keyword evidence="11" id="KW-0813">Transport</keyword>
<dbReference type="GeneID" id="301332903"/>
<dbReference type="CDD" id="cd19753">
    <property type="entry name" value="Mb-like_oxidoreductase"/>
    <property type="match status" value="1"/>
</dbReference>
<dbReference type="Pfam" id="PF00175">
    <property type="entry name" value="NAD_binding_1"/>
    <property type="match status" value="1"/>
</dbReference>
<keyword evidence="6" id="KW-0521">NADP</keyword>
<evidence type="ECO:0000256" key="5">
    <source>
        <dbReference type="ARBA" id="ARBA00022714"/>
    </source>
</evidence>
<evidence type="ECO:0000256" key="10">
    <source>
        <dbReference type="ARBA" id="ARBA00049433"/>
    </source>
</evidence>
<evidence type="ECO:0000256" key="2">
    <source>
        <dbReference type="ARBA" id="ARBA00001974"/>
    </source>
</evidence>
<dbReference type="EMBL" id="CP114203">
    <property type="protein sequence ID" value="WAU05367.1"/>
    <property type="molecule type" value="Genomic_DNA"/>
</dbReference>
<evidence type="ECO:0000256" key="9">
    <source>
        <dbReference type="ARBA" id="ARBA00048649"/>
    </source>
</evidence>
<dbReference type="InterPro" id="IPR009050">
    <property type="entry name" value="Globin-like_sf"/>
</dbReference>
<dbReference type="EC" id="1.14.12.17" evidence="4"/>
<dbReference type="SUPFAM" id="SSF52343">
    <property type="entry name" value="Ferredoxin reductase-like, C-terminal NADP-linked domain"/>
    <property type="match status" value="1"/>
</dbReference>
<dbReference type="InterPro" id="IPR050415">
    <property type="entry name" value="MRET"/>
</dbReference>
<keyword evidence="5" id="KW-0001">2Fe-2S</keyword>
<evidence type="ECO:0000256" key="4">
    <source>
        <dbReference type="ARBA" id="ARBA00012229"/>
    </source>
</evidence>
<keyword evidence="7" id="KW-0411">Iron-sulfur</keyword>
<comment type="catalytic activity">
    <reaction evidence="9">
        <text>2 nitric oxide + NADH + 2 O2 = 2 nitrate + NAD(+) + H(+)</text>
        <dbReference type="Rhea" id="RHEA:19469"/>
        <dbReference type="ChEBI" id="CHEBI:15378"/>
        <dbReference type="ChEBI" id="CHEBI:15379"/>
        <dbReference type="ChEBI" id="CHEBI:16480"/>
        <dbReference type="ChEBI" id="CHEBI:17632"/>
        <dbReference type="ChEBI" id="CHEBI:57540"/>
        <dbReference type="ChEBI" id="CHEBI:57945"/>
        <dbReference type="EC" id="1.14.12.17"/>
    </reaction>
</comment>
<evidence type="ECO:0000313" key="15">
    <source>
        <dbReference type="Proteomes" id="UP001210169"/>
    </source>
</evidence>
<name>A0ABY7J546_STRNI</name>
<dbReference type="InterPro" id="IPR001433">
    <property type="entry name" value="OxRdtase_FAD/NAD-bd"/>
</dbReference>
<dbReference type="InterPro" id="IPR017938">
    <property type="entry name" value="Riboflavin_synthase-like_b-brl"/>
</dbReference>
<dbReference type="InterPro" id="IPR008333">
    <property type="entry name" value="Cbr1-like_FAD-bd_dom"/>
</dbReference>
<keyword evidence="11" id="KW-0349">Heme</keyword>
<dbReference type="InterPro" id="IPR012292">
    <property type="entry name" value="Globin/Proto"/>
</dbReference>
<dbReference type="PANTHER" id="PTHR47354:SF5">
    <property type="entry name" value="PROTEIN RFBI"/>
    <property type="match status" value="1"/>
</dbReference>
<accession>A0ABY7J546</accession>
<feature type="domain" description="Globin" evidence="12">
    <location>
        <begin position="53"/>
        <end position="186"/>
    </location>
</feature>
<organism evidence="14 15">
    <name type="scientific">Streptomyces nigrescens</name>
    <dbReference type="NCBI Taxonomy" id="1920"/>
    <lineage>
        <taxon>Bacteria</taxon>
        <taxon>Bacillati</taxon>
        <taxon>Actinomycetota</taxon>
        <taxon>Actinomycetes</taxon>
        <taxon>Kitasatosporales</taxon>
        <taxon>Streptomycetaceae</taxon>
        <taxon>Streptomyces</taxon>
    </lineage>
</organism>
<dbReference type="SUPFAM" id="SSF63380">
    <property type="entry name" value="Riboflavin synthase domain-like"/>
    <property type="match status" value="1"/>
</dbReference>
<comment type="cofactor">
    <cofactor evidence="2">
        <name>FAD</name>
        <dbReference type="ChEBI" id="CHEBI:57692"/>
    </cofactor>
</comment>
<feature type="domain" description="FAD-binding FR-type" evidence="13">
    <location>
        <begin position="192"/>
        <end position="292"/>
    </location>
</feature>
<evidence type="ECO:0000259" key="12">
    <source>
        <dbReference type="PROSITE" id="PS01033"/>
    </source>
</evidence>
<keyword evidence="11" id="KW-0408">Iron</keyword>
<keyword evidence="11" id="KW-0479">Metal-binding</keyword>
<dbReference type="InterPro" id="IPR039261">
    <property type="entry name" value="FNR_nucleotide-bd"/>
</dbReference>
<dbReference type="PRINTS" id="PR00410">
    <property type="entry name" value="PHEHYDRXLASE"/>
</dbReference>
<keyword evidence="11" id="KW-0561">Oxygen transport</keyword>
<dbReference type="PROSITE" id="PS01033">
    <property type="entry name" value="GLOBIN"/>
    <property type="match status" value="1"/>
</dbReference>